<dbReference type="KEGG" id="fki:FK004_17775"/>
<evidence type="ECO:0008006" key="3">
    <source>
        <dbReference type="Google" id="ProtNLM"/>
    </source>
</evidence>
<evidence type="ECO:0000313" key="1">
    <source>
        <dbReference type="EMBL" id="AWG26949.1"/>
    </source>
</evidence>
<reference evidence="1 2" key="1">
    <citation type="submission" date="2017-04" db="EMBL/GenBank/DDBJ databases">
        <title>Complete genome sequence of Flavobacterium kingsejong AJ004.</title>
        <authorList>
            <person name="Lee P.C."/>
        </authorList>
    </citation>
    <scope>NUCLEOTIDE SEQUENCE [LARGE SCALE GENOMIC DNA]</scope>
    <source>
        <strain evidence="1 2">AJ004</strain>
    </source>
</reference>
<protein>
    <recommendedName>
        <fullName evidence="3">TonB-dependent receptor</fullName>
    </recommendedName>
</protein>
<sequence>MPQILLKISILTGILLLPVISFSQTTFSGTVRDTANVAIPFANISISPENSAAVTAYCTSDDKGNYILTTDKMGNFLLNISALSYKAFSVPVTITTTNQNIKQNAVLKYEAFSLDEVIIENDSPIVVRKDTIVFDAKAFAQGNEQVVEDLLRKIPGLNISSEGVIKIGNQEVEKVMIDGDDFFERGYKILTKNMQSNAIDKIELLQRYSNNRLLKGVEKSDKVALNLTLKEGFKRQWFGNINAGYGLASENRYEVKSNLMNFGKQAKYYFLTNLNNTGMDATGDIDNLIRPYRFGEPGGLGDDQTAYTLLNISASLPDLKPSRTTFNNAELLSLNAIFTISKKMKLKTLGFFNWDENNFYRNGYDTFVLNGDSFTNTENYQMRKKKIIGFGKIEFSYDISTTQMLEYSGKYNNASEKTHTDLLFNNDPTNENLRSKNELMDHKINYTYRLNEHQVMLLSGHYINEKTPQGYAVNRFFYSDLFTPAAAINNIAQNSENKMEYRSLEGHLLHKSENGSLFEFKFGNQYRKDRLLSSFYLKENQAEIAAPEGYQNNSAYLSNDLFANGRYNYKFRRFTIEGNLEFHQLYNKLDNTIESQKETPFFINPKIGVEWQINQKNKIVANYSHTTTNARIFDIYDSYVLTGFRNFSKGTGTFNQLGASSAFLNYTLGDWGDKFFINTVASYTKNNDFFSTNSFINPNYALSEKIIIKDRESFQAATNVDRYLKFMSTNLKLEAGFSKSEYKNIVNDELRKVASRNYNYGAELRSGFRGVFNYHLGTKWLTNSVKTPALNNSFTDNLTFLDLSFIFSSKFNIQIQTERYFFGNLDKNNNRYYFLDLEARYVIKPNKLTIFLSGQNLSNTKTFRNYTVSDISISSTEYRLMERYGLIKLEYCF</sequence>
<dbReference type="Gene3D" id="2.60.40.1120">
    <property type="entry name" value="Carboxypeptidase-like, regulatory domain"/>
    <property type="match status" value="1"/>
</dbReference>
<name>A0A2S1LT85_9FLAO</name>
<dbReference type="OrthoDB" id="603275at2"/>
<dbReference type="Proteomes" id="UP000244677">
    <property type="component" value="Chromosome"/>
</dbReference>
<dbReference type="InterPro" id="IPR008969">
    <property type="entry name" value="CarboxyPept-like_regulatory"/>
</dbReference>
<dbReference type="Pfam" id="PF13715">
    <property type="entry name" value="CarbopepD_reg_2"/>
    <property type="match status" value="1"/>
</dbReference>
<dbReference type="SUPFAM" id="SSF49464">
    <property type="entry name" value="Carboxypeptidase regulatory domain-like"/>
    <property type="match status" value="1"/>
</dbReference>
<dbReference type="AlphaFoldDB" id="A0A2S1LT85"/>
<dbReference type="EMBL" id="CP020919">
    <property type="protein sequence ID" value="AWG26949.1"/>
    <property type="molecule type" value="Genomic_DNA"/>
</dbReference>
<gene>
    <name evidence="1" type="ORF">FK004_17775</name>
</gene>
<dbReference type="RefSeq" id="WP_108738446.1">
    <property type="nucleotide sequence ID" value="NZ_CP020919.1"/>
</dbReference>
<organism evidence="1 2">
    <name type="scientific">Flavobacterium kingsejongi</name>
    <dbReference type="NCBI Taxonomy" id="1678728"/>
    <lineage>
        <taxon>Bacteria</taxon>
        <taxon>Pseudomonadati</taxon>
        <taxon>Bacteroidota</taxon>
        <taxon>Flavobacteriia</taxon>
        <taxon>Flavobacteriales</taxon>
        <taxon>Flavobacteriaceae</taxon>
        <taxon>Flavobacterium</taxon>
    </lineage>
</organism>
<evidence type="ECO:0000313" key="2">
    <source>
        <dbReference type="Proteomes" id="UP000244677"/>
    </source>
</evidence>
<keyword evidence="2" id="KW-1185">Reference proteome</keyword>
<accession>A0A2S1LT85</accession>
<proteinExistence type="predicted"/>
<dbReference type="SUPFAM" id="SSF56935">
    <property type="entry name" value="Porins"/>
    <property type="match status" value="1"/>
</dbReference>